<organism evidence="3 4">
    <name type="scientific">Pseudomonas petrae</name>
    <dbReference type="NCBI Taxonomy" id="2912190"/>
    <lineage>
        <taxon>Bacteria</taxon>
        <taxon>Pseudomonadati</taxon>
        <taxon>Pseudomonadota</taxon>
        <taxon>Gammaproteobacteria</taxon>
        <taxon>Pseudomonadales</taxon>
        <taxon>Pseudomonadaceae</taxon>
        <taxon>Pseudomonas</taxon>
    </lineage>
</organism>
<gene>
    <name evidence="3" type="ORF">L4G47_22975</name>
</gene>
<evidence type="ECO:0008006" key="5">
    <source>
        <dbReference type="Google" id="ProtNLM"/>
    </source>
</evidence>
<feature type="signal peptide" evidence="2">
    <location>
        <begin position="1"/>
        <end position="24"/>
    </location>
</feature>
<evidence type="ECO:0000313" key="3">
    <source>
        <dbReference type="EMBL" id="MCF7545064.1"/>
    </source>
</evidence>
<evidence type="ECO:0000256" key="1">
    <source>
        <dbReference type="SAM" id="MobiDB-lite"/>
    </source>
</evidence>
<feature type="compositionally biased region" description="Low complexity" evidence="1">
    <location>
        <begin position="72"/>
        <end position="83"/>
    </location>
</feature>
<name>A0ABS9IBG8_9PSED</name>
<dbReference type="RefSeq" id="WP_237254399.1">
    <property type="nucleotide sequence ID" value="NZ_JAKJXE010000022.1"/>
</dbReference>
<protein>
    <recommendedName>
        <fullName evidence="5">Lipoprotein</fullName>
    </recommendedName>
</protein>
<dbReference type="EMBL" id="JAKJXH010000031">
    <property type="protein sequence ID" value="MCF7545064.1"/>
    <property type="molecule type" value="Genomic_DNA"/>
</dbReference>
<evidence type="ECO:0000313" key="4">
    <source>
        <dbReference type="Proteomes" id="UP001162905"/>
    </source>
</evidence>
<keyword evidence="2" id="KW-0732">Signal</keyword>
<dbReference type="Proteomes" id="UP001162905">
    <property type="component" value="Unassembled WGS sequence"/>
</dbReference>
<comment type="caution">
    <text evidence="3">The sequence shown here is derived from an EMBL/GenBank/DDBJ whole genome shotgun (WGS) entry which is preliminary data.</text>
</comment>
<keyword evidence="4" id="KW-1185">Reference proteome</keyword>
<feature type="chain" id="PRO_5045329393" description="Lipoprotein" evidence="2">
    <location>
        <begin position="25"/>
        <end position="117"/>
    </location>
</feature>
<accession>A0ABS9IBG8</accession>
<proteinExistence type="predicted"/>
<evidence type="ECO:0000256" key="2">
    <source>
        <dbReference type="SAM" id="SignalP"/>
    </source>
</evidence>
<reference evidence="3" key="1">
    <citation type="submission" date="2022-01" db="EMBL/GenBank/DDBJ databases">
        <title>Pseudomonas sp. nov. isolated from Antarctic regolith.</title>
        <authorList>
            <person name="Novakova D."/>
            <person name="Sedlar K."/>
        </authorList>
    </citation>
    <scope>NUCLEOTIDE SEQUENCE</scope>
    <source>
        <strain evidence="3">P2647</strain>
    </source>
</reference>
<feature type="region of interest" description="Disordered" evidence="1">
    <location>
        <begin position="31"/>
        <end position="117"/>
    </location>
</feature>
<sequence length="117" mass="12067">MNSFPRRLAVVLLGGLLSAGLAQADDHTAHSPPLLAAAGYPSRSINVPDNGAVRRANPNSRQGTESIAPRVGGPNLGPNFGPGQTRPPTLENGGIGNGYPTRQQPARPGGDAERRSN</sequence>